<evidence type="ECO:0000256" key="1">
    <source>
        <dbReference type="ARBA" id="ARBA00022723"/>
    </source>
</evidence>
<feature type="domain" description="MYND-type" evidence="6">
    <location>
        <begin position="61"/>
        <end position="104"/>
    </location>
</feature>
<evidence type="ECO:0000256" key="4">
    <source>
        <dbReference type="PROSITE-ProRule" id="PRU00134"/>
    </source>
</evidence>
<name>A0AAD5SAY2_9FUNG</name>
<evidence type="ECO:0000313" key="8">
    <source>
        <dbReference type="Proteomes" id="UP001212841"/>
    </source>
</evidence>
<dbReference type="InterPro" id="IPR050869">
    <property type="entry name" value="H3K4_H4K5_MeTrfase"/>
</dbReference>
<organism evidence="7 8">
    <name type="scientific">Rhizophlyctis rosea</name>
    <dbReference type="NCBI Taxonomy" id="64517"/>
    <lineage>
        <taxon>Eukaryota</taxon>
        <taxon>Fungi</taxon>
        <taxon>Fungi incertae sedis</taxon>
        <taxon>Chytridiomycota</taxon>
        <taxon>Chytridiomycota incertae sedis</taxon>
        <taxon>Chytridiomycetes</taxon>
        <taxon>Rhizophlyctidales</taxon>
        <taxon>Rhizophlyctidaceae</taxon>
        <taxon>Rhizophlyctis</taxon>
    </lineage>
</organism>
<evidence type="ECO:0000256" key="3">
    <source>
        <dbReference type="ARBA" id="ARBA00022833"/>
    </source>
</evidence>
<reference evidence="7" key="1">
    <citation type="submission" date="2020-05" db="EMBL/GenBank/DDBJ databases">
        <title>Phylogenomic resolution of chytrid fungi.</title>
        <authorList>
            <person name="Stajich J.E."/>
            <person name="Amses K."/>
            <person name="Simmons R."/>
            <person name="Seto K."/>
            <person name="Myers J."/>
            <person name="Bonds A."/>
            <person name="Quandt C.A."/>
            <person name="Barry K."/>
            <person name="Liu P."/>
            <person name="Grigoriev I."/>
            <person name="Longcore J.E."/>
            <person name="James T.Y."/>
        </authorList>
    </citation>
    <scope>NUCLEOTIDE SEQUENCE</scope>
    <source>
        <strain evidence="7">JEL0318</strain>
    </source>
</reference>
<evidence type="ECO:0000313" key="7">
    <source>
        <dbReference type="EMBL" id="KAJ3048634.1"/>
    </source>
</evidence>
<dbReference type="PROSITE" id="PS50280">
    <property type="entry name" value="SET"/>
    <property type="match status" value="1"/>
</dbReference>
<protein>
    <recommendedName>
        <fullName evidence="9">SET domain-containing protein</fullName>
    </recommendedName>
</protein>
<dbReference type="Gene3D" id="2.170.270.10">
    <property type="entry name" value="SET domain"/>
    <property type="match status" value="1"/>
</dbReference>
<proteinExistence type="predicted"/>
<comment type="caution">
    <text evidence="7">The sequence shown here is derived from an EMBL/GenBank/DDBJ whole genome shotgun (WGS) entry which is preliminary data.</text>
</comment>
<dbReference type="PANTHER" id="PTHR12197:SF251">
    <property type="entry name" value="EG:BACR7C10.4 PROTEIN"/>
    <property type="match status" value="1"/>
</dbReference>
<feature type="domain" description="SET" evidence="5">
    <location>
        <begin position="16"/>
        <end position="365"/>
    </location>
</feature>
<dbReference type="PROSITE" id="PS50865">
    <property type="entry name" value="ZF_MYND_2"/>
    <property type="match status" value="1"/>
</dbReference>
<dbReference type="PANTHER" id="PTHR12197">
    <property type="entry name" value="HISTONE-LYSINE N-METHYLTRANSFERASE SMYD"/>
    <property type="match status" value="1"/>
</dbReference>
<keyword evidence="8" id="KW-1185">Reference proteome</keyword>
<keyword evidence="1" id="KW-0479">Metal-binding</keyword>
<dbReference type="EMBL" id="JADGJD010000762">
    <property type="protein sequence ID" value="KAJ3048634.1"/>
    <property type="molecule type" value="Genomic_DNA"/>
</dbReference>
<dbReference type="SUPFAM" id="SSF82199">
    <property type="entry name" value="SET domain"/>
    <property type="match status" value="3"/>
</dbReference>
<dbReference type="InterPro" id="IPR046341">
    <property type="entry name" value="SET_dom_sf"/>
</dbReference>
<keyword evidence="2 4" id="KW-0863">Zinc-finger</keyword>
<evidence type="ECO:0000259" key="5">
    <source>
        <dbReference type="PROSITE" id="PS50280"/>
    </source>
</evidence>
<gene>
    <name evidence="7" type="ORF">HK097_010363</name>
</gene>
<evidence type="ECO:0000259" key="6">
    <source>
        <dbReference type="PROSITE" id="PS50865"/>
    </source>
</evidence>
<dbReference type="AlphaFoldDB" id="A0AAD5SAY2"/>
<dbReference type="GO" id="GO:0008270">
    <property type="term" value="F:zinc ion binding"/>
    <property type="evidence" value="ECO:0007669"/>
    <property type="project" value="UniProtKB-KW"/>
</dbReference>
<dbReference type="Pfam" id="PF01753">
    <property type="entry name" value="zf-MYND"/>
    <property type="match status" value="1"/>
</dbReference>
<dbReference type="Proteomes" id="UP001212841">
    <property type="component" value="Unassembled WGS sequence"/>
</dbReference>
<keyword evidence="3" id="KW-0862">Zinc</keyword>
<dbReference type="GO" id="GO:0005634">
    <property type="term" value="C:nucleus"/>
    <property type="evidence" value="ECO:0007669"/>
    <property type="project" value="TreeGrafter"/>
</dbReference>
<sequence length="433" mass="48401">MTANPCFDSYTAKNAYPISLKYSPEAGRYAVASRPIPTGDTVLKCLPFGVSLNHNCRRQACHTCGAYTLARSSLPLSCTTCKSVYYCSQSCKSKRSQYHQKYECPSFRDIHALSGPKFKRCFEDARKRLPESERYLADVYTYEDIQDNARWALGIMVRKQVEEDSLLHQSPTSFTHTFPTFADVLDLVGNESQIPSDERHQLHFIHEILSTLPSSSKKSTTPHHQQQQPHPHPTFSTFYKTHFLTPETFTSLLCIRQMNGFGLWDGANECLGHALYAFASYFNHSCAPNMVRDTGLRCADNMSNGHADENGSETITNSLANSSISDDCAPLTLEEITQVLLSEPSVSFRALHPITKDSGLHHSYIECTMSRKERLRILKEGYCFDCGCPRCVDVDRVDGEVDGVDSYVEKYVCGSCGAVRIPGEVCVRCGGVV</sequence>
<evidence type="ECO:0000256" key="2">
    <source>
        <dbReference type="ARBA" id="ARBA00022771"/>
    </source>
</evidence>
<evidence type="ECO:0008006" key="9">
    <source>
        <dbReference type="Google" id="ProtNLM"/>
    </source>
</evidence>
<dbReference type="InterPro" id="IPR002893">
    <property type="entry name" value="Znf_MYND"/>
</dbReference>
<dbReference type="InterPro" id="IPR001214">
    <property type="entry name" value="SET_dom"/>
</dbReference>
<accession>A0AAD5SAY2</accession>